<dbReference type="EMBL" id="JACGWJ010000029">
    <property type="protein sequence ID" value="KAL0303299.1"/>
    <property type="molecule type" value="Genomic_DNA"/>
</dbReference>
<protein>
    <submittedName>
        <fullName evidence="1">Uncharacterized protein</fullName>
    </submittedName>
</protein>
<accession>A0AAW2K8X9</accession>
<organism evidence="1">
    <name type="scientific">Sesamum radiatum</name>
    <name type="common">Black benniseed</name>
    <dbReference type="NCBI Taxonomy" id="300843"/>
    <lineage>
        <taxon>Eukaryota</taxon>
        <taxon>Viridiplantae</taxon>
        <taxon>Streptophyta</taxon>
        <taxon>Embryophyta</taxon>
        <taxon>Tracheophyta</taxon>
        <taxon>Spermatophyta</taxon>
        <taxon>Magnoliopsida</taxon>
        <taxon>eudicotyledons</taxon>
        <taxon>Gunneridae</taxon>
        <taxon>Pentapetalae</taxon>
        <taxon>asterids</taxon>
        <taxon>lamiids</taxon>
        <taxon>Lamiales</taxon>
        <taxon>Pedaliaceae</taxon>
        <taxon>Sesamum</taxon>
    </lineage>
</organism>
<reference evidence="1" key="2">
    <citation type="journal article" date="2024" name="Plant">
        <title>Genomic evolution and insights into agronomic trait innovations of Sesamum species.</title>
        <authorList>
            <person name="Miao H."/>
            <person name="Wang L."/>
            <person name="Qu L."/>
            <person name="Liu H."/>
            <person name="Sun Y."/>
            <person name="Le M."/>
            <person name="Wang Q."/>
            <person name="Wei S."/>
            <person name="Zheng Y."/>
            <person name="Lin W."/>
            <person name="Duan Y."/>
            <person name="Cao H."/>
            <person name="Xiong S."/>
            <person name="Wang X."/>
            <person name="Wei L."/>
            <person name="Li C."/>
            <person name="Ma Q."/>
            <person name="Ju M."/>
            <person name="Zhao R."/>
            <person name="Li G."/>
            <person name="Mu C."/>
            <person name="Tian Q."/>
            <person name="Mei H."/>
            <person name="Zhang T."/>
            <person name="Gao T."/>
            <person name="Zhang H."/>
        </authorList>
    </citation>
    <scope>NUCLEOTIDE SEQUENCE</scope>
    <source>
        <strain evidence="1">G02</strain>
    </source>
</reference>
<name>A0AAW2K8X9_SESRA</name>
<proteinExistence type="predicted"/>
<dbReference type="AlphaFoldDB" id="A0AAW2K8X9"/>
<reference evidence="1" key="1">
    <citation type="submission" date="2020-06" db="EMBL/GenBank/DDBJ databases">
        <authorList>
            <person name="Li T."/>
            <person name="Hu X."/>
            <person name="Zhang T."/>
            <person name="Song X."/>
            <person name="Zhang H."/>
            <person name="Dai N."/>
            <person name="Sheng W."/>
            <person name="Hou X."/>
            <person name="Wei L."/>
        </authorList>
    </citation>
    <scope>NUCLEOTIDE SEQUENCE</scope>
    <source>
        <strain evidence="1">G02</strain>
        <tissue evidence="1">Leaf</tissue>
    </source>
</reference>
<comment type="caution">
    <text evidence="1">The sequence shown here is derived from an EMBL/GenBank/DDBJ whole genome shotgun (WGS) entry which is preliminary data.</text>
</comment>
<sequence>MSPGTSSFAEILLPSRITVTCSDRISFNASSVFSALFSCQTPHNAIHDQYQKHHQWLDKCCDLHLSAYLPIIPCQYKGNHCRHQQNPD</sequence>
<gene>
    <name evidence="1" type="ORF">Sradi_6198000</name>
</gene>
<evidence type="ECO:0000313" key="1">
    <source>
        <dbReference type="EMBL" id="KAL0303299.1"/>
    </source>
</evidence>